<evidence type="ECO:0000259" key="1">
    <source>
        <dbReference type="SMART" id="SM00849"/>
    </source>
</evidence>
<dbReference type="AlphaFoldDB" id="A0A1G8VAB2"/>
<evidence type="ECO:0000313" key="3">
    <source>
        <dbReference type="Proteomes" id="UP000199682"/>
    </source>
</evidence>
<dbReference type="Proteomes" id="UP000199682">
    <property type="component" value="Unassembled WGS sequence"/>
</dbReference>
<dbReference type="EMBL" id="FNET01000002">
    <property type="protein sequence ID" value="SDJ62777.1"/>
    <property type="molecule type" value="Genomic_DNA"/>
</dbReference>
<dbReference type="Gene3D" id="3.60.15.10">
    <property type="entry name" value="Ribonuclease Z/Hydroxyacylglutathione hydrolase-like"/>
    <property type="match status" value="1"/>
</dbReference>
<dbReference type="PANTHER" id="PTHR46018:SF4">
    <property type="entry name" value="METALLO-HYDROLASE YHFI-RELATED"/>
    <property type="match status" value="1"/>
</dbReference>
<dbReference type="InterPro" id="IPR001279">
    <property type="entry name" value="Metallo-B-lactamas"/>
</dbReference>
<name>A0A1G8VAB2_9PSEU</name>
<dbReference type="InterPro" id="IPR036866">
    <property type="entry name" value="RibonucZ/Hydroxyglut_hydro"/>
</dbReference>
<dbReference type="CDD" id="cd07716">
    <property type="entry name" value="RNaseZ_short-form-like_MBL-fold"/>
    <property type="match status" value="1"/>
</dbReference>
<accession>A0A1G8VAB2</accession>
<sequence length="267" mass="28609">MRQITVLGSCGAFPEPGRACSGFLVDWDGYRLVLDLGYATLPRLLARCPDGAVDAVVITHEHPDHCIDLHGLFRIRFYGGPRETKVPLYCPPGVLARLGGLEPDVDLRAVFEVHPLPGAYRVGPFALTGVPLPHYVPNAGVRLQADGMTLAYTGDTGPDPLLAELGRDADLFIVEATDRDGEAGRPVRNLMTSAEAGRWAQLAGARRLLLTHFWPGNDRAASVAAARVEFGGDVLAAEEDLVIPLTIDPTPTPVDNTSPCLRSFGSP</sequence>
<protein>
    <submittedName>
        <fullName evidence="2">Ribonuclease BN, tRNA processing enzyme</fullName>
    </submittedName>
</protein>
<feature type="domain" description="Metallo-beta-lactamase" evidence="1">
    <location>
        <begin position="19"/>
        <end position="212"/>
    </location>
</feature>
<organism evidence="2 3">
    <name type="scientific">Lentzea albidocapillata subsp. violacea</name>
    <dbReference type="NCBI Taxonomy" id="128104"/>
    <lineage>
        <taxon>Bacteria</taxon>
        <taxon>Bacillati</taxon>
        <taxon>Actinomycetota</taxon>
        <taxon>Actinomycetes</taxon>
        <taxon>Pseudonocardiales</taxon>
        <taxon>Pseudonocardiaceae</taxon>
        <taxon>Lentzea</taxon>
    </lineage>
</organism>
<gene>
    <name evidence="2" type="ORF">SAMN04488074_102561</name>
</gene>
<dbReference type="SMART" id="SM00849">
    <property type="entry name" value="Lactamase_B"/>
    <property type="match status" value="1"/>
</dbReference>
<dbReference type="Pfam" id="PF12706">
    <property type="entry name" value="Lactamase_B_2"/>
    <property type="match status" value="1"/>
</dbReference>
<dbReference type="RefSeq" id="WP_090005007.1">
    <property type="nucleotide sequence ID" value="NZ_FNET01000002.1"/>
</dbReference>
<evidence type="ECO:0000313" key="2">
    <source>
        <dbReference type="EMBL" id="SDJ62777.1"/>
    </source>
</evidence>
<dbReference type="PANTHER" id="PTHR46018">
    <property type="entry name" value="ZINC PHOSPHODIESTERASE ELAC PROTEIN 1"/>
    <property type="match status" value="1"/>
</dbReference>
<dbReference type="SUPFAM" id="SSF56281">
    <property type="entry name" value="Metallo-hydrolase/oxidoreductase"/>
    <property type="match status" value="1"/>
</dbReference>
<reference evidence="3" key="1">
    <citation type="submission" date="2016-10" db="EMBL/GenBank/DDBJ databases">
        <authorList>
            <person name="Varghese N."/>
            <person name="Submissions S."/>
        </authorList>
    </citation>
    <scope>NUCLEOTIDE SEQUENCE [LARGE SCALE GENOMIC DNA]</scope>
    <source>
        <strain evidence="3">DSM 44796</strain>
    </source>
</reference>
<proteinExistence type="predicted"/>
<dbReference type="GO" id="GO:0042781">
    <property type="term" value="F:3'-tRNA processing endoribonuclease activity"/>
    <property type="evidence" value="ECO:0007669"/>
    <property type="project" value="TreeGrafter"/>
</dbReference>